<dbReference type="EMBL" id="CAXHTB010000009">
    <property type="protein sequence ID" value="CAL0312217.1"/>
    <property type="molecule type" value="Genomic_DNA"/>
</dbReference>
<comment type="subcellular location">
    <subcellularLocation>
        <location evidence="1">Nucleus</location>
    </subcellularLocation>
</comment>
<dbReference type="InterPro" id="IPR036236">
    <property type="entry name" value="Znf_C2H2_sf"/>
</dbReference>
<keyword evidence="10" id="KW-1185">Reference proteome</keyword>
<dbReference type="PROSITE" id="PS50157">
    <property type="entry name" value="ZINC_FINGER_C2H2_2"/>
    <property type="match status" value="1"/>
</dbReference>
<evidence type="ECO:0000259" key="8">
    <source>
        <dbReference type="PROSITE" id="PS50157"/>
    </source>
</evidence>
<keyword evidence="3 6" id="KW-0863">Zinc-finger</keyword>
<evidence type="ECO:0000256" key="6">
    <source>
        <dbReference type="PROSITE-ProRule" id="PRU00042"/>
    </source>
</evidence>
<dbReference type="PANTHER" id="PTHR47287:SF13">
    <property type="entry name" value="C2H2-TYPE DOMAIN-CONTAINING PROTEIN"/>
    <property type="match status" value="1"/>
</dbReference>
<sequence length="244" mass="27389">MSDTLFIGSLGDRKYKQKIDGSSIVKEDSNLSLSLSLGGNHVIHPSSSKSKLKPLNINKGSSFDPMLVEDNGVIKSKEQQFSCKFCDKTFLNPQALGGHQNAHRRERILSKMEKEFFRSGFGLGVIPCPYSSMVNHQCFGGPPLYHGPQMQPMANMYPMPWDSFEHGNGNRGLYNTFFSPNQFGMTPNLRGVSAENRQRSNQRGVGVGYEHDQVPSFPRDVVNRSDTTHHYSEGLQGNYYPRNH</sequence>
<name>A0AAV1WSW9_LUPLU</name>
<feature type="region of interest" description="Disordered" evidence="7">
    <location>
        <begin position="196"/>
        <end position="244"/>
    </location>
</feature>
<reference evidence="9 10" key="1">
    <citation type="submission" date="2024-03" db="EMBL/GenBank/DDBJ databases">
        <authorList>
            <person name="Martinez-Hernandez J."/>
        </authorList>
    </citation>
    <scope>NUCLEOTIDE SEQUENCE [LARGE SCALE GENOMIC DNA]</scope>
</reference>
<dbReference type="GO" id="GO:0009788">
    <property type="term" value="P:negative regulation of abscisic acid-activated signaling pathway"/>
    <property type="evidence" value="ECO:0007669"/>
    <property type="project" value="InterPro"/>
</dbReference>
<gene>
    <name evidence="9" type="ORF">LLUT_LOCUS13277</name>
</gene>
<proteinExistence type="predicted"/>
<dbReference type="GO" id="GO:0008270">
    <property type="term" value="F:zinc ion binding"/>
    <property type="evidence" value="ECO:0007669"/>
    <property type="project" value="UniProtKB-KW"/>
</dbReference>
<dbReference type="InterPro" id="IPR044246">
    <property type="entry name" value="ZFP3-like"/>
</dbReference>
<comment type="caution">
    <text evidence="9">The sequence shown here is derived from an EMBL/GenBank/DDBJ whole genome shotgun (WGS) entry which is preliminary data.</text>
</comment>
<keyword evidence="2" id="KW-0479">Metal-binding</keyword>
<dbReference type="GO" id="GO:0005634">
    <property type="term" value="C:nucleus"/>
    <property type="evidence" value="ECO:0007669"/>
    <property type="project" value="UniProtKB-SubCell"/>
</dbReference>
<keyword evidence="4" id="KW-0862">Zinc</keyword>
<evidence type="ECO:0000256" key="2">
    <source>
        <dbReference type="ARBA" id="ARBA00022723"/>
    </source>
</evidence>
<evidence type="ECO:0000313" key="9">
    <source>
        <dbReference type="EMBL" id="CAL0312217.1"/>
    </source>
</evidence>
<feature type="compositionally biased region" description="Basic and acidic residues" evidence="7">
    <location>
        <begin position="221"/>
        <end position="232"/>
    </location>
</feature>
<evidence type="ECO:0000256" key="4">
    <source>
        <dbReference type="ARBA" id="ARBA00022833"/>
    </source>
</evidence>
<evidence type="ECO:0000256" key="7">
    <source>
        <dbReference type="SAM" id="MobiDB-lite"/>
    </source>
</evidence>
<evidence type="ECO:0000256" key="5">
    <source>
        <dbReference type="ARBA" id="ARBA00023242"/>
    </source>
</evidence>
<evidence type="ECO:0000256" key="1">
    <source>
        <dbReference type="ARBA" id="ARBA00004123"/>
    </source>
</evidence>
<dbReference type="InterPro" id="IPR013087">
    <property type="entry name" value="Znf_C2H2_type"/>
</dbReference>
<protein>
    <recommendedName>
        <fullName evidence="8">C2H2-type domain-containing protein</fullName>
    </recommendedName>
</protein>
<dbReference type="PROSITE" id="PS00028">
    <property type="entry name" value="ZINC_FINGER_C2H2_1"/>
    <property type="match status" value="1"/>
</dbReference>
<evidence type="ECO:0000313" key="10">
    <source>
        <dbReference type="Proteomes" id="UP001497480"/>
    </source>
</evidence>
<dbReference type="SUPFAM" id="SSF57667">
    <property type="entry name" value="beta-beta-alpha zinc fingers"/>
    <property type="match status" value="1"/>
</dbReference>
<feature type="domain" description="C2H2-type" evidence="8">
    <location>
        <begin position="81"/>
        <end position="108"/>
    </location>
</feature>
<keyword evidence="5" id="KW-0539">Nucleus</keyword>
<organism evidence="9 10">
    <name type="scientific">Lupinus luteus</name>
    <name type="common">European yellow lupine</name>
    <dbReference type="NCBI Taxonomy" id="3873"/>
    <lineage>
        <taxon>Eukaryota</taxon>
        <taxon>Viridiplantae</taxon>
        <taxon>Streptophyta</taxon>
        <taxon>Embryophyta</taxon>
        <taxon>Tracheophyta</taxon>
        <taxon>Spermatophyta</taxon>
        <taxon>Magnoliopsida</taxon>
        <taxon>eudicotyledons</taxon>
        <taxon>Gunneridae</taxon>
        <taxon>Pentapetalae</taxon>
        <taxon>rosids</taxon>
        <taxon>fabids</taxon>
        <taxon>Fabales</taxon>
        <taxon>Fabaceae</taxon>
        <taxon>Papilionoideae</taxon>
        <taxon>50 kb inversion clade</taxon>
        <taxon>genistoids sensu lato</taxon>
        <taxon>core genistoids</taxon>
        <taxon>Genisteae</taxon>
        <taxon>Lupinus</taxon>
    </lineage>
</organism>
<dbReference type="AlphaFoldDB" id="A0AAV1WSW9"/>
<dbReference type="PANTHER" id="PTHR47287">
    <property type="entry name" value="C2H2 AND C2HC ZINC FINGERS SUPERFAMILY PROTEIN"/>
    <property type="match status" value="1"/>
</dbReference>
<evidence type="ECO:0000256" key="3">
    <source>
        <dbReference type="ARBA" id="ARBA00022771"/>
    </source>
</evidence>
<dbReference type="Proteomes" id="UP001497480">
    <property type="component" value="Unassembled WGS sequence"/>
</dbReference>
<accession>A0AAV1WSW9</accession>
<dbReference type="Gene3D" id="3.30.160.60">
    <property type="entry name" value="Classic Zinc Finger"/>
    <property type="match status" value="1"/>
</dbReference>